<evidence type="ECO:0000259" key="3">
    <source>
        <dbReference type="Pfam" id="PF00535"/>
    </source>
</evidence>
<dbReference type="PANTHER" id="PTHR22916">
    <property type="entry name" value="GLYCOSYLTRANSFERASE"/>
    <property type="match status" value="1"/>
</dbReference>
<evidence type="ECO:0000256" key="1">
    <source>
        <dbReference type="ARBA" id="ARBA00022676"/>
    </source>
</evidence>
<evidence type="ECO:0000256" key="2">
    <source>
        <dbReference type="ARBA" id="ARBA00022679"/>
    </source>
</evidence>
<organism evidence="4 5">
    <name type="scientific">Parablautia muri</name>
    <dbReference type="NCBI Taxonomy" id="2320879"/>
    <lineage>
        <taxon>Bacteria</taxon>
        <taxon>Bacillati</taxon>
        <taxon>Bacillota</taxon>
        <taxon>Clostridia</taxon>
        <taxon>Lachnospirales</taxon>
        <taxon>Lachnospiraceae</taxon>
        <taxon>Parablautia</taxon>
    </lineage>
</organism>
<dbReference type="RefSeq" id="WP_160559775.1">
    <property type="nucleotide sequence ID" value="NZ_QZDT01000011.1"/>
</dbReference>
<dbReference type="EMBL" id="QZDT01000011">
    <property type="protein sequence ID" value="NBJ92684.1"/>
    <property type="molecule type" value="Genomic_DNA"/>
</dbReference>
<proteinExistence type="predicted"/>
<dbReference type="SUPFAM" id="SSF53448">
    <property type="entry name" value="Nucleotide-diphospho-sugar transferases"/>
    <property type="match status" value="1"/>
</dbReference>
<gene>
    <name evidence="4" type="ORF">D5281_08775</name>
</gene>
<reference evidence="4" key="1">
    <citation type="submission" date="2018-09" db="EMBL/GenBank/DDBJ databases">
        <title>Murine metabolic-syndrome-specific gut microbial biobank.</title>
        <authorList>
            <person name="Liu C."/>
        </authorList>
    </citation>
    <scope>NUCLEOTIDE SEQUENCE</scope>
    <source>
        <strain evidence="4">D42-62</strain>
    </source>
</reference>
<accession>A0A9X5BFC4</accession>
<keyword evidence="5" id="KW-1185">Reference proteome</keyword>
<dbReference type="InterPro" id="IPR029044">
    <property type="entry name" value="Nucleotide-diphossugar_trans"/>
</dbReference>
<comment type="caution">
    <text evidence="4">The sequence shown here is derived from an EMBL/GenBank/DDBJ whole genome shotgun (WGS) entry which is preliminary data.</text>
</comment>
<dbReference type="CDD" id="cd00761">
    <property type="entry name" value="Glyco_tranf_GTA_type"/>
    <property type="match status" value="1"/>
</dbReference>
<name>A0A9X5BFC4_9FIRM</name>
<protein>
    <submittedName>
        <fullName evidence="4">Glycosyltransferase</fullName>
    </submittedName>
</protein>
<dbReference type="Pfam" id="PF00535">
    <property type="entry name" value="Glycos_transf_2"/>
    <property type="match status" value="1"/>
</dbReference>
<dbReference type="Gene3D" id="3.90.550.10">
    <property type="entry name" value="Spore Coat Polysaccharide Biosynthesis Protein SpsA, Chain A"/>
    <property type="match status" value="1"/>
</dbReference>
<dbReference type="InterPro" id="IPR001173">
    <property type="entry name" value="Glyco_trans_2-like"/>
</dbReference>
<keyword evidence="2" id="KW-0808">Transferase</keyword>
<dbReference type="GO" id="GO:0016757">
    <property type="term" value="F:glycosyltransferase activity"/>
    <property type="evidence" value="ECO:0007669"/>
    <property type="project" value="UniProtKB-KW"/>
</dbReference>
<keyword evidence="1" id="KW-0328">Glycosyltransferase</keyword>
<dbReference type="Proteomes" id="UP001154420">
    <property type="component" value="Unassembled WGS sequence"/>
</dbReference>
<evidence type="ECO:0000313" key="4">
    <source>
        <dbReference type="EMBL" id="NBJ92684.1"/>
    </source>
</evidence>
<dbReference type="AlphaFoldDB" id="A0A9X5BFC4"/>
<dbReference type="OrthoDB" id="9807674at2"/>
<feature type="domain" description="Glycosyltransferase 2-like" evidence="3">
    <location>
        <begin position="155"/>
        <end position="300"/>
    </location>
</feature>
<dbReference type="PANTHER" id="PTHR22916:SF51">
    <property type="entry name" value="GLYCOSYLTRANSFERASE EPSH-RELATED"/>
    <property type="match status" value="1"/>
</dbReference>
<sequence length="470" mass="55760">MLQIKSYLSKIYDIKSVLLIGRTKEFQELAFWLLRKKGIEKIHYCSQEENNICSDLIEPCTLKYMPHSRKQIDAVIFDRGCREMAIDIQEIAPRFFIGRLDKEEEYFDLWEQYRQISDFIYLEREKTIWPGANREDAGSCEILEWQRGEEDVELSVILPVYNVEAYLPECIESLLKWKAPYVEYLFVNDGSVDGSADVIGRYMEQDRRIHLIDKKNGGCASARNRGIAQAKGRYLGFVDPDDFIEGSMFYQLFRRIILGNYDLAYCGYKEYYEQSGNTEKILNDCLKEPYDSGTYRQDKVQKLAVNTRVAIWRCIYKKDVIDHHQIRFHEDLKRFDDLPFRVEYIFAAKSAVCVPEYLYYYRLGRKGQDVACSDEGFFVHFSIFEHLDKYVEKFKDKAKTDLLQVIKIQTHGFALSKMKGKRKWEYWYRARQDLNKNTGYFRTLCLIMMYTGKGNLGWYTGMKLWPFKRN</sequence>
<evidence type="ECO:0000313" key="5">
    <source>
        <dbReference type="Proteomes" id="UP001154420"/>
    </source>
</evidence>